<feature type="non-terminal residue" evidence="3">
    <location>
        <position position="1"/>
    </location>
</feature>
<organism evidence="3 4">
    <name type="scientific">Reticulomyxa filosa</name>
    <dbReference type="NCBI Taxonomy" id="46433"/>
    <lineage>
        <taxon>Eukaryota</taxon>
        <taxon>Sar</taxon>
        <taxon>Rhizaria</taxon>
        <taxon>Retaria</taxon>
        <taxon>Foraminifera</taxon>
        <taxon>Monothalamids</taxon>
        <taxon>Reticulomyxidae</taxon>
        <taxon>Reticulomyxa</taxon>
    </lineage>
</organism>
<feature type="compositionally biased region" description="Basic and acidic residues" evidence="2">
    <location>
        <begin position="288"/>
        <end position="306"/>
    </location>
</feature>
<evidence type="ECO:0000256" key="2">
    <source>
        <dbReference type="SAM" id="MobiDB-lite"/>
    </source>
</evidence>
<accession>X6MUE3</accession>
<feature type="coiled-coil region" evidence="1">
    <location>
        <begin position="105"/>
        <end position="153"/>
    </location>
</feature>
<sequence>KKKKAGEWLKKLEELENSLQESKYFLNRKDEKLKKQHEAMEQMKVETLKKDDEIEAWKEKFQGSQNETRELAQKLKKVTNTIGYNMTQTKDEENVQLQQLCQTMEGEYEEELDILTEELDKRTEAFQIEIHKLQKMLEQREHLTQQLSLREERISISKAASARSNHGVDVGAAYNQVTKRKTGVGVLSLLMPEAKPVVPANIANSVNNTTEATNANAPTQNVVCVFFFFLEEMATRKGDKKRQREKIYNIILVCLLICLKQEEVASKEETLIQRSLYLEEMNRNRRTAREEIAKNDTEIGKEKETPVRAPSSPSARSGDASLQKRYSTALTIRDKRHALQDDAFEGRKKETLREIAVAEEKLKELQNNPIPVQENQKLEVMLNVAAAEDNLSYLRKKYAKIVSIEKKRTQRKERGTASLFEPDMQEKVRSMMATIEQEDNTFFSNAAHENPPIAEQQNSPPIKGKNASRGSRVFSDLAMEAGKEFAKMYPQIKEENEEEKTTYCFLCNTEKLTHVFSPIKEKNCVIF</sequence>
<evidence type="ECO:0000256" key="1">
    <source>
        <dbReference type="SAM" id="Coils"/>
    </source>
</evidence>
<protein>
    <submittedName>
        <fullName evidence="3">Viral A-type inclusion protein</fullName>
    </submittedName>
</protein>
<evidence type="ECO:0000313" key="4">
    <source>
        <dbReference type="Proteomes" id="UP000023152"/>
    </source>
</evidence>
<name>X6MUE3_RETFI</name>
<proteinExistence type="predicted"/>
<feature type="region of interest" description="Disordered" evidence="2">
    <location>
        <begin position="288"/>
        <end position="323"/>
    </location>
</feature>
<dbReference type="Proteomes" id="UP000023152">
    <property type="component" value="Unassembled WGS sequence"/>
</dbReference>
<feature type="compositionally biased region" description="Low complexity" evidence="2">
    <location>
        <begin position="308"/>
        <end position="317"/>
    </location>
</feature>
<keyword evidence="4" id="KW-1185">Reference proteome</keyword>
<dbReference type="AlphaFoldDB" id="X6MUE3"/>
<evidence type="ECO:0000313" key="3">
    <source>
        <dbReference type="EMBL" id="ETO17608.1"/>
    </source>
</evidence>
<keyword evidence="1" id="KW-0175">Coiled coil</keyword>
<dbReference type="EMBL" id="ASPP01016300">
    <property type="protein sequence ID" value="ETO17608.1"/>
    <property type="molecule type" value="Genomic_DNA"/>
</dbReference>
<reference evidence="3 4" key="1">
    <citation type="journal article" date="2013" name="Curr. Biol.">
        <title>The Genome of the Foraminiferan Reticulomyxa filosa.</title>
        <authorList>
            <person name="Glockner G."/>
            <person name="Hulsmann N."/>
            <person name="Schleicher M."/>
            <person name="Noegel A.A."/>
            <person name="Eichinger L."/>
            <person name="Gallinger C."/>
            <person name="Pawlowski J."/>
            <person name="Sierra R."/>
            <person name="Euteneuer U."/>
            <person name="Pillet L."/>
            <person name="Moustafa A."/>
            <person name="Platzer M."/>
            <person name="Groth M."/>
            <person name="Szafranski K."/>
            <person name="Schliwa M."/>
        </authorList>
    </citation>
    <scope>NUCLEOTIDE SEQUENCE [LARGE SCALE GENOMIC DNA]</scope>
</reference>
<gene>
    <name evidence="3" type="ORF">RFI_19707</name>
</gene>
<comment type="caution">
    <text evidence="3">The sequence shown here is derived from an EMBL/GenBank/DDBJ whole genome shotgun (WGS) entry which is preliminary data.</text>
</comment>